<dbReference type="Proteomes" id="UP001162889">
    <property type="component" value="Unassembled WGS sequence"/>
</dbReference>
<protein>
    <submittedName>
        <fullName evidence="4">DNA-binding protein YbaB</fullName>
    </submittedName>
</protein>
<name>A0AA41HBU0_9BURK</name>
<evidence type="ECO:0000256" key="1">
    <source>
        <dbReference type="SAM" id="MobiDB-lite"/>
    </source>
</evidence>
<dbReference type="AlphaFoldDB" id="A0AA41HBU0"/>
<accession>A0AA41HBU0</accession>
<keyword evidence="4" id="KW-0238">DNA-binding</keyword>
<organism evidence="3 5">
    <name type="scientific">Duganella violaceipulchra</name>
    <dbReference type="NCBI Taxonomy" id="2849652"/>
    <lineage>
        <taxon>Bacteria</taxon>
        <taxon>Pseudomonadati</taxon>
        <taxon>Pseudomonadota</taxon>
        <taxon>Betaproteobacteria</taxon>
        <taxon>Burkholderiales</taxon>
        <taxon>Oxalobacteraceae</taxon>
        <taxon>Telluria group</taxon>
        <taxon>Duganella</taxon>
    </lineage>
</organism>
<feature type="region of interest" description="Disordered" evidence="1">
    <location>
        <begin position="83"/>
        <end position="107"/>
    </location>
</feature>
<dbReference type="EMBL" id="JALJZU010000014">
    <property type="protein sequence ID" value="MCP2011992.1"/>
    <property type="molecule type" value="Genomic_DNA"/>
</dbReference>
<dbReference type="RefSeq" id="WP_217945321.1">
    <property type="nucleotide sequence ID" value="NZ_JAHTGR010000017.1"/>
</dbReference>
<evidence type="ECO:0000313" key="3">
    <source>
        <dbReference type="EMBL" id="MBV6324389.1"/>
    </source>
</evidence>
<comment type="caution">
    <text evidence="3">The sequence shown here is derived from an EMBL/GenBank/DDBJ whole genome shotgun (WGS) entry which is preliminary data.</text>
</comment>
<reference evidence="3" key="1">
    <citation type="submission" date="2021-07" db="EMBL/GenBank/DDBJ databases">
        <title>Characterization of violacein-producing bacteria and related species.</title>
        <authorList>
            <person name="Wilson H.S."/>
            <person name="De Leon M.E."/>
        </authorList>
    </citation>
    <scope>NUCLEOTIDE SEQUENCE</scope>
    <source>
        <strain evidence="3">HSC-15S17</strain>
    </source>
</reference>
<evidence type="ECO:0000313" key="4">
    <source>
        <dbReference type="EMBL" id="MCP2011992.1"/>
    </source>
</evidence>
<evidence type="ECO:0000256" key="2">
    <source>
        <dbReference type="SAM" id="SignalP"/>
    </source>
</evidence>
<sequence>MKTTIAITFLAALLSVSHAGAADPHHPDPAQQEKKTPDATSAGMMENMQKMQRQMEKIQATTDPKERQKLMQEHMQAMQDNMKAMRAADASPASDKHQGKAGGGMMMRPDMMEKRMDMMQMMMEQMVQHQGVKEAAPASK</sequence>
<dbReference type="GO" id="GO:0003677">
    <property type="term" value="F:DNA binding"/>
    <property type="evidence" value="ECO:0007669"/>
    <property type="project" value="UniProtKB-KW"/>
</dbReference>
<keyword evidence="6" id="KW-1185">Reference proteome</keyword>
<proteinExistence type="predicted"/>
<feature type="region of interest" description="Disordered" evidence="1">
    <location>
        <begin position="20"/>
        <end position="69"/>
    </location>
</feature>
<gene>
    <name evidence="3" type="ORF">KVP70_25980</name>
    <name evidence="4" type="ORF">L1274_005746</name>
</gene>
<dbReference type="EMBL" id="JAHTGR010000017">
    <property type="protein sequence ID" value="MBV6324389.1"/>
    <property type="molecule type" value="Genomic_DNA"/>
</dbReference>
<evidence type="ECO:0000313" key="6">
    <source>
        <dbReference type="Proteomes" id="UP001162889"/>
    </source>
</evidence>
<reference evidence="4" key="2">
    <citation type="submission" date="2022-03" db="EMBL/GenBank/DDBJ databases">
        <title>Genome Encyclopedia of Bacteria and Archaea VI: Functional Genomics of Type Strains.</title>
        <authorList>
            <person name="Whitman W."/>
        </authorList>
    </citation>
    <scope>NUCLEOTIDE SEQUENCE</scope>
    <source>
        <strain evidence="4">HSC-15S17</strain>
    </source>
</reference>
<feature type="chain" id="PRO_5041419765" evidence="2">
    <location>
        <begin position="22"/>
        <end position="140"/>
    </location>
</feature>
<dbReference type="Proteomes" id="UP001155901">
    <property type="component" value="Unassembled WGS sequence"/>
</dbReference>
<feature type="compositionally biased region" description="Basic and acidic residues" evidence="1">
    <location>
        <begin position="23"/>
        <end position="37"/>
    </location>
</feature>
<keyword evidence="2" id="KW-0732">Signal</keyword>
<feature type="signal peptide" evidence="2">
    <location>
        <begin position="1"/>
        <end position="21"/>
    </location>
</feature>
<evidence type="ECO:0000313" key="5">
    <source>
        <dbReference type="Proteomes" id="UP001155901"/>
    </source>
</evidence>